<dbReference type="Proteomes" id="UP000008141">
    <property type="component" value="Unassembled WGS sequence"/>
</dbReference>
<dbReference type="GeneID" id="17354751"/>
<evidence type="ECO:0000256" key="3">
    <source>
        <dbReference type="ARBA" id="ARBA00022833"/>
    </source>
</evidence>
<feature type="region of interest" description="Disordered" evidence="7">
    <location>
        <begin position="429"/>
        <end position="461"/>
    </location>
</feature>
<dbReference type="OrthoDB" id="514276at2759"/>
<protein>
    <recommendedName>
        <fullName evidence="8">C3H1-type domain-containing protein</fullName>
    </recommendedName>
</protein>
<keyword evidence="4" id="KW-0238">DNA-binding</keyword>
<keyword evidence="10" id="KW-1185">Reference proteome</keyword>
<sequence>MQAGSSAEGLAMEDDAHYRTDSFRMECMKVLPCSKRFVHDWTECPFAHPQEKARRRDPRVHNYTGIACPSMKKASSEGCCAFGDHCPYAHNVFEYWLHPTRYRTQLCNDGSNCKRKICFFAHSLDELRVPACKPFVSPEALAAAAAAAAADAEAKRKAATVGSPLSAFAAVSPGPSPQRSSLDALRAAQQQQQQQQASDARLSASSVPAPISPSTNDDATMGSSPADAAVHQALQQLMGAGFSSKDQQVIELVTSLLAQDRVSPEQAASILQQMLPPDALNTLQARLNTPRGSMEDVRCYSDPLGYRSEAAQQAQHTQQARASSFESVTGGDAYGDRAAGSARNAAAALLGQAQAGAAQAPPQHVMTLEQMAAMQAAQTMGFANAYPGGIVQWQGGPTAGMLGLDPNPRLSLESARSSFDTGAHQLLASCRSSSGSDDSVGPSSSTSPAAPRQADVTAALAASQKQMAAAAQQAQQRPSMEAALRRMSEEQVVAGAAAAAEHQQQYQRAAVQAAAAQQAARHHEALQAVLQQQRRQQLLQQQQQQQAAQQGARPSDDSSRMSFERGSMDLGTPRGSMDASYPPNLFSSGSLPSQLEVPPQEGGPSTPEASVYRTGSAGWQRAYYSGQLTSVPEQFPMINAPPPTGGWGGAAAAGRYSLDSGAAADRLSQDLSRMSFEAAASPSAAARLAPQTANPFASSFFTPGTTAAERLSAPVLGDRRGLALPPLPGLRTSGACNCLLTRGSPFAALAAGPEEHEAAAAAQQQQQQLLLGGTALHRLQ</sequence>
<evidence type="ECO:0000259" key="8">
    <source>
        <dbReference type="PROSITE" id="PS50103"/>
    </source>
</evidence>
<keyword evidence="6" id="KW-0175">Coiled coil</keyword>
<dbReference type="InterPro" id="IPR045234">
    <property type="entry name" value="Unkempt-like"/>
</dbReference>
<proteinExistence type="predicted"/>
<name>E1ZFZ3_CHLVA</name>
<feature type="compositionally biased region" description="Low complexity" evidence="7">
    <location>
        <begin position="432"/>
        <end position="448"/>
    </location>
</feature>
<dbReference type="PANTHER" id="PTHR14493">
    <property type="entry name" value="UNKEMPT FAMILY MEMBER"/>
    <property type="match status" value="1"/>
</dbReference>
<feature type="zinc finger region" description="C3H1-type" evidence="5">
    <location>
        <begin position="62"/>
        <end position="93"/>
    </location>
</feature>
<dbReference type="InterPro" id="IPR057444">
    <property type="entry name" value="Znf-CCCH_AtC3H23-like"/>
</dbReference>
<dbReference type="PANTHER" id="PTHR14493:SF50">
    <property type="entry name" value="RING FINGER PROTEIN UNKEMPT"/>
    <property type="match status" value="1"/>
</dbReference>
<dbReference type="Pfam" id="PF25512">
    <property type="entry name" value="zf-CCCH_AtC3H23"/>
    <property type="match status" value="1"/>
</dbReference>
<keyword evidence="3 5" id="KW-0862">Zinc</keyword>
<evidence type="ECO:0000256" key="7">
    <source>
        <dbReference type="SAM" id="MobiDB-lite"/>
    </source>
</evidence>
<feature type="compositionally biased region" description="Low complexity" evidence="7">
    <location>
        <begin position="540"/>
        <end position="550"/>
    </location>
</feature>
<dbReference type="AlphaFoldDB" id="E1ZFZ3"/>
<dbReference type="GO" id="GO:0003677">
    <property type="term" value="F:DNA binding"/>
    <property type="evidence" value="ECO:0007669"/>
    <property type="project" value="UniProtKB-KW"/>
</dbReference>
<feature type="domain" description="C3H1-type" evidence="8">
    <location>
        <begin position="62"/>
        <end position="93"/>
    </location>
</feature>
<dbReference type="PROSITE" id="PS50103">
    <property type="entry name" value="ZF_C3H1"/>
    <property type="match status" value="1"/>
</dbReference>
<feature type="coiled-coil region" evidence="6">
    <location>
        <begin position="499"/>
        <end position="536"/>
    </location>
</feature>
<dbReference type="SMART" id="SM00356">
    <property type="entry name" value="ZnF_C3H1"/>
    <property type="match status" value="2"/>
</dbReference>
<evidence type="ECO:0000313" key="10">
    <source>
        <dbReference type="Proteomes" id="UP000008141"/>
    </source>
</evidence>
<evidence type="ECO:0000313" key="9">
    <source>
        <dbReference type="EMBL" id="EFN55206.1"/>
    </source>
</evidence>
<evidence type="ECO:0000256" key="5">
    <source>
        <dbReference type="PROSITE-ProRule" id="PRU00723"/>
    </source>
</evidence>
<dbReference type="GO" id="GO:0008270">
    <property type="term" value="F:zinc ion binding"/>
    <property type="evidence" value="ECO:0007669"/>
    <property type="project" value="UniProtKB-KW"/>
</dbReference>
<feature type="compositionally biased region" description="Low complexity" evidence="7">
    <location>
        <begin position="180"/>
        <end position="214"/>
    </location>
</feature>
<dbReference type="eggNOG" id="KOG1595">
    <property type="taxonomic scope" value="Eukaryota"/>
</dbReference>
<evidence type="ECO:0000256" key="4">
    <source>
        <dbReference type="ARBA" id="ARBA00023125"/>
    </source>
</evidence>
<reference evidence="9 10" key="1">
    <citation type="journal article" date="2010" name="Plant Cell">
        <title>The Chlorella variabilis NC64A genome reveals adaptation to photosymbiosis, coevolution with viruses, and cryptic sex.</title>
        <authorList>
            <person name="Blanc G."/>
            <person name="Duncan G."/>
            <person name="Agarkova I."/>
            <person name="Borodovsky M."/>
            <person name="Gurnon J."/>
            <person name="Kuo A."/>
            <person name="Lindquist E."/>
            <person name="Lucas S."/>
            <person name="Pangilinan J."/>
            <person name="Polle J."/>
            <person name="Salamov A."/>
            <person name="Terry A."/>
            <person name="Yamada T."/>
            <person name="Dunigan D.D."/>
            <person name="Grigoriev I.V."/>
            <person name="Claverie J.M."/>
            <person name="Van Etten J.L."/>
        </authorList>
    </citation>
    <scope>NUCLEOTIDE SEQUENCE [LARGE SCALE GENOMIC DNA]</scope>
    <source>
        <strain evidence="9 10">NC64A</strain>
    </source>
</reference>
<accession>E1ZFZ3</accession>
<feature type="region of interest" description="Disordered" evidence="7">
    <location>
        <begin position="540"/>
        <end position="612"/>
    </location>
</feature>
<keyword evidence="1 5" id="KW-0479">Metal-binding</keyword>
<dbReference type="KEGG" id="cvr:CHLNCDRAFT_134430"/>
<organism evidence="10">
    <name type="scientific">Chlorella variabilis</name>
    <name type="common">Green alga</name>
    <dbReference type="NCBI Taxonomy" id="554065"/>
    <lineage>
        <taxon>Eukaryota</taxon>
        <taxon>Viridiplantae</taxon>
        <taxon>Chlorophyta</taxon>
        <taxon>core chlorophytes</taxon>
        <taxon>Trebouxiophyceae</taxon>
        <taxon>Chlorellales</taxon>
        <taxon>Chlorellaceae</taxon>
        <taxon>Chlorella clade</taxon>
        <taxon>Chlorella</taxon>
    </lineage>
</organism>
<dbReference type="InParanoid" id="E1ZFZ3"/>
<evidence type="ECO:0000256" key="6">
    <source>
        <dbReference type="SAM" id="Coils"/>
    </source>
</evidence>
<gene>
    <name evidence="9" type="ORF">CHLNCDRAFT_134430</name>
</gene>
<keyword evidence="2 5" id="KW-0863">Zinc-finger</keyword>
<feature type="region of interest" description="Disordered" evidence="7">
    <location>
        <begin position="169"/>
        <end position="225"/>
    </location>
</feature>
<dbReference type="EMBL" id="GL433845">
    <property type="protein sequence ID" value="EFN55206.1"/>
    <property type="molecule type" value="Genomic_DNA"/>
</dbReference>
<evidence type="ECO:0000256" key="1">
    <source>
        <dbReference type="ARBA" id="ARBA00022723"/>
    </source>
</evidence>
<feature type="compositionally biased region" description="Basic and acidic residues" evidence="7">
    <location>
        <begin position="554"/>
        <end position="567"/>
    </location>
</feature>
<dbReference type="InterPro" id="IPR000571">
    <property type="entry name" value="Znf_CCCH"/>
</dbReference>
<evidence type="ECO:0000256" key="2">
    <source>
        <dbReference type="ARBA" id="ARBA00022771"/>
    </source>
</evidence>
<dbReference type="RefSeq" id="XP_005847308.1">
    <property type="nucleotide sequence ID" value="XM_005847246.1"/>
</dbReference>